<evidence type="ECO:0000313" key="6">
    <source>
        <dbReference type="Proteomes" id="UP000676194"/>
    </source>
</evidence>
<dbReference type="InterPro" id="IPR029442">
    <property type="entry name" value="GyrI-like"/>
</dbReference>
<dbReference type="SMART" id="SM00342">
    <property type="entry name" value="HTH_ARAC"/>
    <property type="match status" value="1"/>
</dbReference>
<dbReference type="InterPro" id="IPR050908">
    <property type="entry name" value="SmbC-like"/>
</dbReference>
<proteinExistence type="predicted"/>
<keyword evidence="6" id="KW-1185">Reference proteome</keyword>
<evidence type="ECO:0000313" key="5">
    <source>
        <dbReference type="EMBL" id="QVL34016.1"/>
    </source>
</evidence>
<dbReference type="PRINTS" id="PR00032">
    <property type="entry name" value="HTHARAC"/>
</dbReference>
<evidence type="ECO:0000256" key="3">
    <source>
        <dbReference type="ARBA" id="ARBA00023163"/>
    </source>
</evidence>
<evidence type="ECO:0000259" key="4">
    <source>
        <dbReference type="PROSITE" id="PS01124"/>
    </source>
</evidence>
<protein>
    <submittedName>
        <fullName evidence="5">AraC family transcriptional regulator</fullName>
    </submittedName>
</protein>
<dbReference type="Gene3D" id="3.20.80.10">
    <property type="entry name" value="Regulatory factor, effector binding domain"/>
    <property type="match status" value="1"/>
</dbReference>
<dbReference type="Pfam" id="PF06445">
    <property type="entry name" value="GyrI-like"/>
    <property type="match status" value="1"/>
</dbReference>
<dbReference type="InterPro" id="IPR018062">
    <property type="entry name" value="HTH_AraC-typ_CS"/>
</dbReference>
<name>A0A8E6F004_9BACT</name>
<dbReference type="PANTHER" id="PTHR40055:SF1">
    <property type="entry name" value="TRANSCRIPTIONAL REGULATOR YGIV-RELATED"/>
    <property type="match status" value="1"/>
</dbReference>
<dbReference type="InterPro" id="IPR009057">
    <property type="entry name" value="Homeodomain-like_sf"/>
</dbReference>
<gene>
    <name evidence="5" type="ORF">KIH39_08950</name>
</gene>
<evidence type="ECO:0000256" key="1">
    <source>
        <dbReference type="ARBA" id="ARBA00023015"/>
    </source>
</evidence>
<keyword evidence="1" id="KW-0805">Transcription regulation</keyword>
<reference evidence="5" key="1">
    <citation type="submission" date="2021-05" db="EMBL/GenBank/DDBJ databases">
        <title>Complete genome sequence of the cellulolytic planctomycete Telmatocola sphagniphila SP2T and characterization of the first cellulase from planctomycetes.</title>
        <authorList>
            <person name="Rakitin A.L."/>
            <person name="Beletsky A.V."/>
            <person name="Naumoff D.G."/>
            <person name="Kulichevskaya I.S."/>
            <person name="Mardanov A.V."/>
            <person name="Ravin N.V."/>
            <person name="Dedysh S.N."/>
        </authorList>
    </citation>
    <scope>NUCLEOTIDE SEQUENCE</scope>
    <source>
        <strain evidence="5">SP2T</strain>
    </source>
</reference>
<dbReference type="SUPFAM" id="SSF46689">
    <property type="entry name" value="Homeodomain-like"/>
    <property type="match status" value="2"/>
</dbReference>
<dbReference type="InterPro" id="IPR020449">
    <property type="entry name" value="Tscrpt_reg_AraC-type_HTH"/>
</dbReference>
<keyword evidence="3" id="KW-0804">Transcription</keyword>
<dbReference type="GO" id="GO:0043565">
    <property type="term" value="F:sequence-specific DNA binding"/>
    <property type="evidence" value="ECO:0007669"/>
    <property type="project" value="InterPro"/>
</dbReference>
<dbReference type="EMBL" id="CP074694">
    <property type="protein sequence ID" value="QVL34016.1"/>
    <property type="molecule type" value="Genomic_DNA"/>
</dbReference>
<dbReference type="RefSeq" id="WP_213498991.1">
    <property type="nucleotide sequence ID" value="NZ_CP074694.1"/>
</dbReference>
<dbReference type="Pfam" id="PF12833">
    <property type="entry name" value="HTH_18"/>
    <property type="match status" value="1"/>
</dbReference>
<dbReference type="SUPFAM" id="SSF55136">
    <property type="entry name" value="Probable bacterial effector-binding domain"/>
    <property type="match status" value="1"/>
</dbReference>
<dbReference type="SMART" id="SM00871">
    <property type="entry name" value="AraC_E_bind"/>
    <property type="match status" value="1"/>
</dbReference>
<keyword evidence="2" id="KW-0238">DNA-binding</keyword>
<accession>A0A8E6F004</accession>
<dbReference type="InterPro" id="IPR018060">
    <property type="entry name" value="HTH_AraC"/>
</dbReference>
<dbReference type="PANTHER" id="PTHR40055">
    <property type="entry name" value="TRANSCRIPTIONAL REGULATOR YGIV-RELATED"/>
    <property type="match status" value="1"/>
</dbReference>
<sequence>MRISEKSRINTTATYMERINRAIDHIVTHLEEPVRLNDLARVARISPFHFHRVFQALVGETPADFVKRLRLDKALGLMNRKPVMSLTSIALRCGFSSSSDFTRSFKQRFGVAPSAFDIGGWRTARGNELNRIVEQDSPNGQLKRLPSRLNPEKFKVRIRDLSARTVAYIRVSRPYQSNAVVKAADRLINWAELRGYSNGQWLGYQWENPEITPLEDCRYHIAVEAEGFTARGEVGQFKFPPMIVAEVEIRGGIDLEIRALQWLYGSWLPRSGFVLDDHPCFEAWIGRPFGHGTEYFEIRLQLPIRWT</sequence>
<dbReference type="AlphaFoldDB" id="A0A8E6F004"/>
<dbReference type="InterPro" id="IPR010499">
    <property type="entry name" value="AraC_E-bd"/>
</dbReference>
<dbReference type="Gene3D" id="1.10.10.60">
    <property type="entry name" value="Homeodomain-like"/>
    <property type="match status" value="2"/>
</dbReference>
<dbReference type="PROSITE" id="PS01124">
    <property type="entry name" value="HTH_ARAC_FAMILY_2"/>
    <property type="match status" value="1"/>
</dbReference>
<organism evidence="5 6">
    <name type="scientific">Telmatocola sphagniphila</name>
    <dbReference type="NCBI Taxonomy" id="1123043"/>
    <lineage>
        <taxon>Bacteria</taxon>
        <taxon>Pseudomonadati</taxon>
        <taxon>Planctomycetota</taxon>
        <taxon>Planctomycetia</taxon>
        <taxon>Gemmatales</taxon>
        <taxon>Gemmataceae</taxon>
    </lineage>
</organism>
<feature type="domain" description="HTH araC/xylS-type" evidence="4">
    <location>
        <begin position="20"/>
        <end position="119"/>
    </location>
</feature>
<dbReference type="KEGG" id="tsph:KIH39_08950"/>
<dbReference type="PROSITE" id="PS00041">
    <property type="entry name" value="HTH_ARAC_FAMILY_1"/>
    <property type="match status" value="1"/>
</dbReference>
<dbReference type="InterPro" id="IPR011256">
    <property type="entry name" value="Reg_factor_effector_dom_sf"/>
</dbReference>
<dbReference type="Proteomes" id="UP000676194">
    <property type="component" value="Chromosome"/>
</dbReference>
<evidence type="ECO:0000256" key="2">
    <source>
        <dbReference type="ARBA" id="ARBA00023125"/>
    </source>
</evidence>
<dbReference type="GO" id="GO:0003700">
    <property type="term" value="F:DNA-binding transcription factor activity"/>
    <property type="evidence" value="ECO:0007669"/>
    <property type="project" value="InterPro"/>
</dbReference>